<keyword evidence="8" id="KW-0732">Signal</keyword>
<feature type="transmembrane region" description="Helical" evidence="7">
    <location>
        <begin position="272"/>
        <end position="289"/>
    </location>
</feature>
<evidence type="ECO:0000256" key="1">
    <source>
        <dbReference type="ARBA" id="ARBA00004651"/>
    </source>
</evidence>
<protein>
    <submittedName>
        <fullName evidence="10">Protein TsgA</fullName>
    </submittedName>
</protein>
<feature type="chain" id="PRO_5047511536" evidence="8">
    <location>
        <begin position="33"/>
        <end position="397"/>
    </location>
</feature>
<organism evidence="10 11">
    <name type="scientific">Sporomusa acidovorans (strain ATCC 49682 / DSM 3132 / Mol)</name>
    <dbReference type="NCBI Taxonomy" id="1123286"/>
    <lineage>
        <taxon>Bacteria</taxon>
        <taxon>Bacillati</taxon>
        <taxon>Bacillota</taxon>
        <taxon>Negativicutes</taxon>
        <taxon>Selenomonadales</taxon>
        <taxon>Sporomusaceae</taxon>
        <taxon>Sporomusa</taxon>
    </lineage>
</organism>
<feature type="transmembrane region" description="Helical" evidence="7">
    <location>
        <begin position="239"/>
        <end position="260"/>
    </location>
</feature>
<feature type="transmembrane region" description="Helical" evidence="7">
    <location>
        <begin position="295"/>
        <end position="318"/>
    </location>
</feature>
<feature type="transmembrane region" description="Helical" evidence="7">
    <location>
        <begin position="135"/>
        <end position="158"/>
    </location>
</feature>
<dbReference type="PANTHER" id="PTHR43124:SF3">
    <property type="entry name" value="CHLORAMPHENICOL EFFLUX PUMP RV0191"/>
    <property type="match status" value="1"/>
</dbReference>
<evidence type="ECO:0000256" key="6">
    <source>
        <dbReference type="ARBA" id="ARBA00023136"/>
    </source>
</evidence>
<keyword evidence="2" id="KW-0813">Transport</keyword>
<feature type="transmembrane region" description="Helical" evidence="7">
    <location>
        <begin position="99"/>
        <end position="123"/>
    </location>
</feature>
<dbReference type="RefSeq" id="WP_093794562.1">
    <property type="nucleotide sequence ID" value="NZ_CP155571.1"/>
</dbReference>
<feature type="transmembrane region" description="Helical" evidence="7">
    <location>
        <begin position="164"/>
        <end position="180"/>
    </location>
</feature>
<dbReference type="EMBL" id="CP155571">
    <property type="protein sequence ID" value="XFO71684.1"/>
    <property type="molecule type" value="Genomic_DNA"/>
</dbReference>
<keyword evidence="3" id="KW-1003">Cell membrane</keyword>
<evidence type="ECO:0000256" key="7">
    <source>
        <dbReference type="SAM" id="Phobius"/>
    </source>
</evidence>
<dbReference type="Proteomes" id="UP000216052">
    <property type="component" value="Chromosome"/>
</dbReference>
<feature type="transmembrane region" description="Helical" evidence="7">
    <location>
        <begin position="76"/>
        <end position="93"/>
    </location>
</feature>
<gene>
    <name evidence="10" type="primary">tsgA</name>
    <name evidence="10" type="ORF">SPACI_017180</name>
</gene>
<evidence type="ECO:0000313" key="11">
    <source>
        <dbReference type="Proteomes" id="UP000216052"/>
    </source>
</evidence>
<evidence type="ECO:0000256" key="2">
    <source>
        <dbReference type="ARBA" id="ARBA00022448"/>
    </source>
</evidence>
<feature type="transmembrane region" description="Helical" evidence="7">
    <location>
        <begin position="48"/>
        <end position="64"/>
    </location>
</feature>
<sequence length="397" mass="42426">MSEQKYGLVTKMAVLSVALLLFTSASTTPALGAIAKAFPDVSPDTIKQIASLPSLMMIVGSLLTGQLERFMKKKTILYMAMTIQFLGGIIPAFFGDMTFILICRAIFGIGYGMVFPLASSLIADLFEGQERDSLMGLKSAVGAVAGVVFQMVGAYLTIISWRHTFFSFLLIIPIFLMIVCKLPEPEKKAAPKPADGTSQKLLTASTWYICILNLLYNVLQFSFMTNMAIVMAESKIGNAVQAGMVLTAFTAAAFVAGLLFGKISLLLRRFTIALAVGLVGLSFLILLNVNTYTMFLVAGAIFGLGFGIYNPAITLLVIGSAHKSAATRALSYFVALLGVGQFLSPITLSFITKIIGLKGVLAAWTVAAPTLLIAAVVLILVIAFSKPQEAKTASMYD</sequence>
<feature type="transmembrane region" description="Helical" evidence="7">
    <location>
        <begin position="361"/>
        <end position="385"/>
    </location>
</feature>
<feature type="transmembrane region" description="Helical" evidence="7">
    <location>
        <begin position="330"/>
        <end position="355"/>
    </location>
</feature>
<evidence type="ECO:0000256" key="3">
    <source>
        <dbReference type="ARBA" id="ARBA00022475"/>
    </source>
</evidence>
<reference evidence="10" key="1">
    <citation type="submission" date="2024-05" db="EMBL/GenBank/DDBJ databases">
        <title>Isolation and characterization of Sporomusa carbonis sp. nov., a carboxydotrophic hydrogenogen in the genus of Sporomusa isolated from a charcoal burning pile.</title>
        <authorList>
            <person name="Boeer T."/>
            <person name="Rosenbaum F."/>
            <person name="Eysell L."/>
            <person name="Mueller V."/>
            <person name="Daniel R."/>
            <person name="Poehlein A."/>
        </authorList>
    </citation>
    <scope>NUCLEOTIDE SEQUENCE [LARGE SCALE GENOMIC DNA]</scope>
    <source>
        <strain evidence="10">DSM 3132</strain>
    </source>
</reference>
<keyword evidence="11" id="KW-1185">Reference proteome</keyword>
<dbReference type="InterPro" id="IPR011701">
    <property type="entry name" value="MFS"/>
</dbReference>
<dbReference type="PANTHER" id="PTHR43124">
    <property type="entry name" value="PURINE EFFLUX PUMP PBUE"/>
    <property type="match status" value="1"/>
</dbReference>
<keyword evidence="5 7" id="KW-1133">Transmembrane helix</keyword>
<dbReference type="Gene3D" id="1.20.1250.20">
    <property type="entry name" value="MFS general substrate transporter like domains"/>
    <property type="match status" value="1"/>
</dbReference>
<evidence type="ECO:0000256" key="4">
    <source>
        <dbReference type="ARBA" id="ARBA00022692"/>
    </source>
</evidence>
<proteinExistence type="predicted"/>
<dbReference type="Pfam" id="PF07690">
    <property type="entry name" value="MFS_1"/>
    <property type="match status" value="1"/>
</dbReference>
<evidence type="ECO:0000259" key="9">
    <source>
        <dbReference type="PROSITE" id="PS50850"/>
    </source>
</evidence>
<feature type="domain" description="Major facilitator superfamily (MFS) profile" evidence="9">
    <location>
        <begin position="9"/>
        <end position="386"/>
    </location>
</feature>
<feature type="transmembrane region" description="Helical" evidence="7">
    <location>
        <begin position="201"/>
        <end position="219"/>
    </location>
</feature>
<dbReference type="InterPro" id="IPR020846">
    <property type="entry name" value="MFS_dom"/>
</dbReference>
<keyword evidence="4 7" id="KW-0812">Transmembrane</keyword>
<comment type="subcellular location">
    <subcellularLocation>
        <location evidence="1">Cell membrane</location>
        <topology evidence="1">Multi-pass membrane protein</topology>
    </subcellularLocation>
</comment>
<dbReference type="SUPFAM" id="SSF103473">
    <property type="entry name" value="MFS general substrate transporter"/>
    <property type="match status" value="1"/>
</dbReference>
<dbReference type="InterPro" id="IPR050189">
    <property type="entry name" value="MFS_Efflux_Transporters"/>
</dbReference>
<name>A0ABZ3J0V0_SPOA4</name>
<feature type="signal peptide" evidence="8">
    <location>
        <begin position="1"/>
        <end position="32"/>
    </location>
</feature>
<dbReference type="InterPro" id="IPR036259">
    <property type="entry name" value="MFS_trans_sf"/>
</dbReference>
<dbReference type="PROSITE" id="PS50850">
    <property type="entry name" value="MFS"/>
    <property type="match status" value="1"/>
</dbReference>
<evidence type="ECO:0000256" key="8">
    <source>
        <dbReference type="SAM" id="SignalP"/>
    </source>
</evidence>
<evidence type="ECO:0000256" key="5">
    <source>
        <dbReference type="ARBA" id="ARBA00022989"/>
    </source>
</evidence>
<keyword evidence="6 7" id="KW-0472">Membrane</keyword>
<accession>A0ABZ3J0V0</accession>
<evidence type="ECO:0000313" key="10">
    <source>
        <dbReference type="EMBL" id="XFO71684.1"/>
    </source>
</evidence>